<dbReference type="PANTHER" id="PTHR46579:SF1">
    <property type="entry name" value="F5_8 TYPE C DOMAIN-CONTAINING PROTEIN"/>
    <property type="match status" value="1"/>
</dbReference>
<organism evidence="1 2">
    <name type="scientific">Lentinus brumalis</name>
    <dbReference type="NCBI Taxonomy" id="2498619"/>
    <lineage>
        <taxon>Eukaryota</taxon>
        <taxon>Fungi</taxon>
        <taxon>Dikarya</taxon>
        <taxon>Basidiomycota</taxon>
        <taxon>Agaricomycotina</taxon>
        <taxon>Agaricomycetes</taxon>
        <taxon>Polyporales</taxon>
        <taxon>Polyporaceae</taxon>
        <taxon>Lentinus</taxon>
    </lineage>
</organism>
<dbReference type="OrthoDB" id="3247418at2759"/>
<dbReference type="Proteomes" id="UP000256964">
    <property type="component" value="Unassembled WGS sequence"/>
</dbReference>
<evidence type="ECO:0000313" key="1">
    <source>
        <dbReference type="EMBL" id="RDX44271.1"/>
    </source>
</evidence>
<name>A0A371CVG6_9APHY</name>
<sequence>MHNLFLGVLRHHCMEVWGIAGVGETDGTGNAKPHTPSEQQVQIERVLLGLKQDSPAALDRMRRDYLLAYAELNDLVERRSKATKKVLIDTLLKWPMKDHDAEIRKPLPLQETTARFHLPEEQLDEDDVFRFHLFSSDVLKAVRHDISATTVPTWIEKPPANFGEASHGKLKADQWRTLCTIYMPLTLIRLWGHAGASDAERTVLENFIQLATAADLATRRSMFPERAEIFDKNMEAYVQGLRSIYKHTLVPNHHIALHLKPFLLAFGPVHGWWAFPFERFNGLLQRLNTNYKSAEMPMTYMRYFFFGVNLRWIVGTFNWPDADVFKDWLAAFKAAFKDVTRGIRFTEVFASTSTSDKYTYNERRHTTLNPSVYDQLLHLVCPPGHRPQFVSTTAPNPKKLPRLPEEGHFLTSVSRGTVKFTTHKSGGRDCYISFTDGTGTTALSGRIEQIFYHRRTVKRATQIVEPFLVVSEYAQLSTEDATRDPYRSFPYLQSQLYYADFKPGTRLVPLRDVVSHATVLPVSLESIDRACVAVKVLDRVRAGLEFRRGYSTLPQS</sequence>
<dbReference type="AlphaFoldDB" id="A0A371CVG6"/>
<keyword evidence="2" id="KW-1185">Reference proteome</keyword>
<dbReference type="EMBL" id="KZ857452">
    <property type="protein sequence ID" value="RDX44271.1"/>
    <property type="molecule type" value="Genomic_DNA"/>
</dbReference>
<evidence type="ECO:0000313" key="2">
    <source>
        <dbReference type="Proteomes" id="UP000256964"/>
    </source>
</evidence>
<reference evidence="1 2" key="1">
    <citation type="journal article" date="2018" name="Biotechnol. Biofuels">
        <title>Integrative visual omics of the white-rot fungus Polyporus brumalis exposes the biotechnological potential of its oxidative enzymes for delignifying raw plant biomass.</title>
        <authorList>
            <person name="Miyauchi S."/>
            <person name="Rancon A."/>
            <person name="Drula E."/>
            <person name="Hage H."/>
            <person name="Chaduli D."/>
            <person name="Favel A."/>
            <person name="Grisel S."/>
            <person name="Henrissat B."/>
            <person name="Herpoel-Gimbert I."/>
            <person name="Ruiz-Duenas F.J."/>
            <person name="Chevret D."/>
            <person name="Hainaut M."/>
            <person name="Lin J."/>
            <person name="Wang M."/>
            <person name="Pangilinan J."/>
            <person name="Lipzen A."/>
            <person name="Lesage-Meessen L."/>
            <person name="Navarro D."/>
            <person name="Riley R."/>
            <person name="Grigoriev I.V."/>
            <person name="Zhou S."/>
            <person name="Raouche S."/>
            <person name="Rosso M.N."/>
        </authorList>
    </citation>
    <scope>NUCLEOTIDE SEQUENCE [LARGE SCALE GENOMIC DNA]</scope>
    <source>
        <strain evidence="1 2">BRFM 1820</strain>
    </source>
</reference>
<dbReference type="STRING" id="139420.A0A371CVG6"/>
<dbReference type="PANTHER" id="PTHR46579">
    <property type="entry name" value="F5/8 TYPE C DOMAIN-CONTAINING PROTEIN-RELATED"/>
    <property type="match status" value="1"/>
</dbReference>
<protein>
    <recommendedName>
        <fullName evidence="3">DUF4218 domain-containing protein</fullName>
    </recommendedName>
</protein>
<evidence type="ECO:0008006" key="3">
    <source>
        <dbReference type="Google" id="ProtNLM"/>
    </source>
</evidence>
<accession>A0A371CVG6</accession>
<proteinExistence type="predicted"/>
<gene>
    <name evidence="1" type="ORF">OH76DRAFT_1359820</name>
</gene>